<feature type="region of interest" description="Disordered" evidence="4">
    <location>
        <begin position="42"/>
        <end position="76"/>
    </location>
</feature>
<evidence type="ECO:0000256" key="1">
    <source>
        <dbReference type="ARBA" id="ARBA00004173"/>
    </source>
</evidence>
<keyword evidence="6" id="KW-1185">Reference proteome</keyword>
<sequence length="117" mass="13011">MSSLTMILIHQAVRLHSPLIKFPNRLSDPRPNVQEVLKMGVAAAQQSSGTHSSPMTSAPSPLIRLPGTSDTAATIRDLPQRYRRRIVAPEEMEYIQVRYVQSTPASEFNNTTTEIPI</sequence>
<name>A0A674DVC6_SALTR</name>
<evidence type="ECO:0000313" key="6">
    <source>
        <dbReference type="Proteomes" id="UP000472277"/>
    </source>
</evidence>
<comment type="similarity">
    <text evidence="3">Belongs to the alpha-ketoglutarate dehydrogenase component 4 family.</text>
</comment>
<evidence type="ECO:0000313" key="5">
    <source>
        <dbReference type="Ensembl" id="ENSSTUP00000099740.1"/>
    </source>
</evidence>
<gene>
    <name evidence="5" type="primary">LOC115159087</name>
</gene>
<dbReference type="PANTHER" id="PTHR31601">
    <property type="entry name" value="28S RIBOSOMAL PROTEIN S36, MITOCHONDRIAL"/>
    <property type="match status" value="1"/>
</dbReference>
<dbReference type="InterPro" id="IPR020373">
    <property type="entry name" value="Kgd4/YMR-31"/>
</dbReference>
<dbReference type="OMA" id="TMILIHQ"/>
<comment type="subcellular location">
    <subcellularLocation>
        <location evidence="1">Mitochondrion</location>
    </subcellularLocation>
</comment>
<dbReference type="GeneTree" id="ENSGT00390000017443"/>
<dbReference type="GO" id="GO:0006103">
    <property type="term" value="P:2-oxoglutarate metabolic process"/>
    <property type="evidence" value="ECO:0007669"/>
    <property type="project" value="InterPro"/>
</dbReference>
<dbReference type="Ensembl" id="ENSSTUT00000107027.1">
    <property type="protein sequence ID" value="ENSSTUP00000099740.1"/>
    <property type="gene ID" value="ENSSTUG00000044710.1"/>
</dbReference>
<dbReference type="InParanoid" id="A0A674DVC6"/>
<protein>
    <submittedName>
        <fullName evidence="5">28S ribosomal protein S36, mitochondrial-like</fullName>
    </submittedName>
</protein>
<reference evidence="5" key="1">
    <citation type="submission" date="2025-08" db="UniProtKB">
        <authorList>
            <consortium name="Ensembl"/>
        </authorList>
    </citation>
    <scope>IDENTIFICATION</scope>
</reference>
<keyword evidence="2" id="KW-0496">Mitochondrion</keyword>
<feature type="compositionally biased region" description="Polar residues" evidence="4">
    <location>
        <begin position="44"/>
        <end position="59"/>
    </location>
</feature>
<dbReference type="GO" id="GO:0004591">
    <property type="term" value="F:oxoglutarate dehydrogenase (succinyl-transferring) activity"/>
    <property type="evidence" value="ECO:0007669"/>
    <property type="project" value="TreeGrafter"/>
</dbReference>
<dbReference type="GO" id="GO:0005739">
    <property type="term" value="C:mitochondrion"/>
    <property type="evidence" value="ECO:0007669"/>
    <property type="project" value="UniProtKB-SubCell"/>
</dbReference>
<dbReference type="Proteomes" id="UP000472277">
    <property type="component" value="Chromosome 23"/>
</dbReference>
<dbReference type="AlphaFoldDB" id="A0A674DVC6"/>
<reference evidence="5" key="2">
    <citation type="submission" date="2025-09" db="UniProtKB">
        <authorList>
            <consortium name="Ensembl"/>
        </authorList>
    </citation>
    <scope>IDENTIFICATION</scope>
</reference>
<dbReference type="PANTHER" id="PTHR31601:SF2">
    <property type="entry name" value="ALPHA-KETOGLUTARATE DEHYDROGENASE COMPONENT 4"/>
    <property type="match status" value="1"/>
</dbReference>
<proteinExistence type="inferred from homology"/>
<accession>A0A674DVC6</accession>
<evidence type="ECO:0000256" key="2">
    <source>
        <dbReference type="ARBA" id="ARBA00023128"/>
    </source>
</evidence>
<organism evidence="5 6">
    <name type="scientific">Salmo trutta</name>
    <name type="common">Brown trout</name>
    <dbReference type="NCBI Taxonomy" id="8032"/>
    <lineage>
        <taxon>Eukaryota</taxon>
        <taxon>Metazoa</taxon>
        <taxon>Chordata</taxon>
        <taxon>Craniata</taxon>
        <taxon>Vertebrata</taxon>
        <taxon>Euteleostomi</taxon>
        <taxon>Actinopterygii</taxon>
        <taxon>Neopterygii</taxon>
        <taxon>Teleostei</taxon>
        <taxon>Protacanthopterygii</taxon>
        <taxon>Salmoniformes</taxon>
        <taxon>Salmonidae</taxon>
        <taxon>Salmoninae</taxon>
        <taxon>Salmo</taxon>
    </lineage>
</organism>
<evidence type="ECO:0000256" key="4">
    <source>
        <dbReference type="SAM" id="MobiDB-lite"/>
    </source>
</evidence>
<evidence type="ECO:0000256" key="3">
    <source>
        <dbReference type="ARBA" id="ARBA00043970"/>
    </source>
</evidence>